<reference evidence="3" key="1">
    <citation type="submission" date="2016-11" db="EMBL/GenBank/DDBJ databases">
        <authorList>
            <person name="Varghese N."/>
            <person name="Submissions S."/>
        </authorList>
    </citation>
    <scope>NUCLEOTIDE SEQUENCE [LARGE SCALE GENOMIC DNA]</scope>
    <source>
        <strain evidence="3">DSM 17963</strain>
    </source>
</reference>
<proteinExistence type="predicted"/>
<protein>
    <submittedName>
        <fullName evidence="2">Uncharacterized protein</fullName>
    </submittedName>
</protein>
<keyword evidence="1" id="KW-0472">Membrane</keyword>
<sequence>MSFQIKLAIPIVKFKVSHADKTKQMIMKSSKLSQEQSVQVFSNMISNKVHNGFTLEERNDELLFAVLSKGGKVVNHSLNFMIFCLTLGLWSFAWLYLTFEASKQKKVLVAIDEDGFPFEEKCLVA</sequence>
<feature type="transmembrane region" description="Helical" evidence="1">
    <location>
        <begin position="78"/>
        <end position="97"/>
    </location>
</feature>
<dbReference type="AlphaFoldDB" id="A0A1M5HIJ7"/>
<dbReference type="EMBL" id="FQWC01000002">
    <property type="protein sequence ID" value="SHG15708.1"/>
    <property type="molecule type" value="Genomic_DNA"/>
</dbReference>
<evidence type="ECO:0000313" key="2">
    <source>
        <dbReference type="EMBL" id="SHG15708.1"/>
    </source>
</evidence>
<evidence type="ECO:0000313" key="3">
    <source>
        <dbReference type="Proteomes" id="UP000184071"/>
    </source>
</evidence>
<organism evidence="2 3">
    <name type="scientific">Flavobacterium defluvii</name>
    <dbReference type="NCBI Taxonomy" id="370979"/>
    <lineage>
        <taxon>Bacteria</taxon>
        <taxon>Pseudomonadati</taxon>
        <taxon>Bacteroidota</taxon>
        <taxon>Flavobacteriia</taxon>
        <taxon>Flavobacteriales</taxon>
        <taxon>Flavobacteriaceae</taxon>
        <taxon>Flavobacterium</taxon>
    </lineage>
</organism>
<gene>
    <name evidence="2" type="ORF">SAMN05443663_10247</name>
</gene>
<dbReference type="RefSeq" id="WP_244160765.1">
    <property type="nucleotide sequence ID" value="NZ_FQWC01000002.1"/>
</dbReference>
<keyword evidence="1" id="KW-0812">Transmembrane</keyword>
<accession>A0A1M5HIJ7</accession>
<name>A0A1M5HIJ7_9FLAO</name>
<evidence type="ECO:0000256" key="1">
    <source>
        <dbReference type="SAM" id="Phobius"/>
    </source>
</evidence>
<dbReference type="Proteomes" id="UP000184071">
    <property type="component" value="Unassembled WGS sequence"/>
</dbReference>
<keyword evidence="1" id="KW-1133">Transmembrane helix</keyword>
<keyword evidence="3" id="KW-1185">Reference proteome</keyword>